<evidence type="ECO:0000313" key="2">
    <source>
        <dbReference type="EMBL" id="MCM2677462.1"/>
    </source>
</evidence>
<dbReference type="PANTHER" id="PTHR43539">
    <property type="entry name" value="FLAVIN-BINDING MONOOXYGENASE-LIKE PROTEIN (AFU_ORTHOLOGUE AFUA_4G09220)"/>
    <property type="match status" value="1"/>
</dbReference>
<accession>A0ABT0XNH9</accession>
<evidence type="ECO:0000313" key="3">
    <source>
        <dbReference type="Proteomes" id="UP001203665"/>
    </source>
</evidence>
<dbReference type="InterPro" id="IPR050982">
    <property type="entry name" value="Auxin_biosynth/cation_transpt"/>
</dbReference>
<dbReference type="PANTHER" id="PTHR43539:SF78">
    <property type="entry name" value="FLAVIN-CONTAINING MONOOXYGENASE"/>
    <property type="match status" value="1"/>
</dbReference>
<dbReference type="RefSeq" id="WP_251611268.1">
    <property type="nucleotide sequence ID" value="NZ_JAMQJY010000004.1"/>
</dbReference>
<dbReference type="PRINTS" id="PR00368">
    <property type="entry name" value="FADPNR"/>
</dbReference>
<dbReference type="Proteomes" id="UP001203665">
    <property type="component" value="Unassembled WGS sequence"/>
</dbReference>
<sequence length="347" mass="39322">MIDTYEVLIIGGGQAGLAMAYALKQQNTPYIILDENEKPGASWEQRYDSLTLFTPRNYSSLYEYNIEGEPKGFPSKGEIASYMRKFILENDLSIKHNEKVWSVAKNKNNTFSIESESNTYVANQVVVATGAFHDPFIPNIHDQTIPFMIHSSEYKNSNQVPEGKVLIVGSGNTGVQIAAELSHSHDVILSSSKKIKNIPNQIVGKSLFWWLDVLGISKATPHSLVGKFLQKRDPIIGNDYKRVKKQVKRVSRLMKMEQGKAYFQKDRPIEINSIIWATGYRNRYDWIHIEGVIDLKGKPVHTFGESTVKGLYFIGLSWQSRRSSALIYGVEKDANYVAQLVIKRQKS</sequence>
<dbReference type="PRINTS" id="PR00469">
    <property type="entry name" value="PNDRDTASEII"/>
</dbReference>
<protein>
    <submittedName>
        <fullName evidence="2">NAD(P)/FAD-dependent oxidoreductase</fullName>
    </submittedName>
</protein>
<keyword evidence="1" id="KW-0560">Oxidoreductase</keyword>
<dbReference type="Gene3D" id="3.50.50.60">
    <property type="entry name" value="FAD/NAD(P)-binding domain"/>
    <property type="match status" value="1"/>
</dbReference>
<organism evidence="2 3">
    <name type="scientific">Alkalicoccobacillus plakortidis</name>
    <dbReference type="NCBI Taxonomy" id="444060"/>
    <lineage>
        <taxon>Bacteria</taxon>
        <taxon>Bacillati</taxon>
        <taxon>Bacillota</taxon>
        <taxon>Bacilli</taxon>
        <taxon>Bacillales</taxon>
        <taxon>Bacillaceae</taxon>
        <taxon>Alkalicoccobacillus</taxon>
    </lineage>
</organism>
<dbReference type="InterPro" id="IPR036188">
    <property type="entry name" value="FAD/NAD-bd_sf"/>
</dbReference>
<evidence type="ECO:0000256" key="1">
    <source>
        <dbReference type="ARBA" id="ARBA00023002"/>
    </source>
</evidence>
<gene>
    <name evidence="2" type="ORF">NDM98_19785</name>
</gene>
<comment type="caution">
    <text evidence="2">The sequence shown here is derived from an EMBL/GenBank/DDBJ whole genome shotgun (WGS) entry which is preliminary data.</text>
</comment>
<reference evidence="2" key="1">
    <citation type="submission" date="2022-06" db="EMBL/GenBank/DDBJ databases">
        <title>Alkalicoccobacillus porphyridii sp. nov., isolated from a marine red alga, Porphyridium purpureum and reclassification of Shouchella plakortidis and Shouchella gibsonii as Alkalicoccobacillus plakortidis comb. nov. and Alkalicoccobacillus gibsonii comb. nov.</title>
        <authorList>
            <person name="Kim K.H."/>
            <person name="Lee J.K."/>
            <person name="Han D.M."/>
            <person name="Baek J.H."/>
            <person name="Jeon C.O."/>
        </authorList>
    </citation>
    <scope>NUCLEOTIDE SEQUENCE</scope>
    <source>
        <strain evidence="2">DSM 19153</strain>
    </source>
</reference>
<dbReference type="Pfam" id="PF13738">
    <property type="entry name" value="Pyr_redox_3"/>
    <property type="match status" value="1"/>
</dbReference>
<dbReference type="EMBL" id="JAMQJY010000004">
    <property type="protein sequence ID" value="MCM2677462.1"/>
    <property type="molecule type" value="Genomic_DNA"/>
</dbReference>
<dbReference type="SUPFAM" id="SSF51905">
    <property type="entry name" value="FAD/NAD(P)-binding domain"/>
    <property type="match status" value="2"/>
</dbReference>
<name>A0ABT0XNH9_9BACI</name>
<proteinExistence type="predicted"/>
<keyword evidence="3" id="KW-1185">Reference proteome</keyword>